<dbReference type="InterPro" id="IPR004358">
    <property type="entry name" value="Sig_transdc_His_kin-like_C"/>
</dbReference>
<dbReference type="AlphaFoldDB" id="A0A387BQK9"/>
<dbReference type="InterPro" id="IPR003594">
    <property type="entry name" value="HATPase_dom"/>
</dbReference>
<dbReference type="SUPFAM" id="SSF55874">
    <property type="entry name" value="ATPase domain of HSP90 chaperone/DNA topoisomerase II/histidine kinase"/>
    <property type="match status" value="1"/>
</dbReference>
<dbReference type="InterPro" id="IPR011712">
    <property type="entry name" value="Sig_transdc_His_kin_sub3_dim/P"/>
</dbReference>
<name>A0A387BQK9_9MICO</name>
<evidence type="ECO:0000256" key="13">
    <source>
        <dbReference type="ARBA" id="ARBA00022840"/>
    </source>
</evidence>
<gene>
    <name evidence="21" type="ORF">D7I44_06810</name>
</gene>
<dbReference type="GO" id="GO:0005737">
    <property type="term" value="C:cytoplasm"/>
    <property type="evidence" value="ECO:0007669"/>
    <property type="project" value="UniProtKB-SubCell"/>
</dbReference>
<dbReference type="OrthoDB" id="144293at2"/>
<dbReference type="EC" id="2.7.13.3" evidence="4"/>
<keyword evidence="14" id="KW-0408">Iron</keyword>
<evidence type="ECO:0000313" key="22">
    <source>
        <dbReference type="Proteomes" id="UP000275069"/>
    </source>
</evidence>
<evidence type="ECO:0000256" key="2">
    <source>
        <dbReference type="ARBA" id="ARBA00001966"/>
    </source>
</evidence>
<dbReference type="InterPro" id="IPR005467">
    <property type="entry name" value="His_kinase_dom"/>
</dbReference>
<dbReference type="InterPro" id="IPR017205">
    <property type="entry name" value="Sig_transdc_His_kinase_ChrS"/>
</dbReference>
<dbReference type="GO" id="GO:0046872">
    <property type="term" value="F:metal ion binding"/>
    <property type="evidence" value="ECO:0007669"/>
    <property type="project" value="UniProtKB-KW"/>
</dbReference>
<dbReference type="EMBL" id="CP032624">
    <property type="protein sequence ID" value="AYG03266.1"/>
    <property type="molecule type" value="Genomic_DNA"/>
</dbReference>
<dbReference type="Gene3D" id="1.20.5.1930">
    <property type="match status" value="1"/>
</dbReference>
<comment type="subcellular location">
    <subcellularLocation>
        <location evidence="3">Cytoplasm</location>
    </subcellularLocation>
</comment>
<dbReference type="PANTHER" id="PTHR24421">
    <property type="entry name" value="NITRATE/NITRITE SENSOR PROTEIN NARX-RELATED"/>
    <property type="match status" value="1"/>
</dbReference>
<feature type="transmembrane region" description="Helical" evidence="19">
    <location>
        <begin position="38"/>
        <end position="56"/>
    </location>
</feature>
<dbReference type="InterPro" id="IPR036890">
    <property type="entry name" value="HATPase_C_sf"/>
</dbReference>
<keyword evidence="15" id="KW-0902">Two-component regulatory system</keyword>
<keyword evidence="19" id="KW-0472">Membrane</keyword>
<feature type="transmembrane region" description="Helical" evidence="19">
    <location>
        <begin position="7"/>
        <end position="26"/>
    </location>
</feature>
<keyword evidence="10" id="KW-0479">Metal-binding</keyword>
<evidence type="ECO:0000256" key="12">
    <source>
        <dbReference type="ARBA" id="ARBA00022777"/>
    </source>
</evidence>
<feature type="transmembrane region" description="Helical" evidence="19">
    <location>
        <begin position="111"/>
        <end position="130"/>
    </location>
</feature>
<evidence type="ECO:0000256" key="19">
    <source>
        <dbReference type="SAM" id="Phobius"/>
    </source>
</evidence>
<dbReference type="CDD" id="cd16917">
    <property type="entry name" value="HATPase_UhpB-NarQ-NarX-like"/>
    <property type="match status" value="1"/>
</dbReference>
<dbReference type="GO" id="GO:0016020">
    <property type="term" value="C:membrane"/>
    <property type="evidence" value="ECO:0007669"/>
    <property type="project" value="InterPro"/>
</dbReference>
<dbReference type="PRINTS" id="PR00344">
    <property type="entry name" value="BCTRLSENSOR"/>
</dbReference>
<keyword evidence="19" id="KW-0812">Transmembrane</keyword>
<reference evidence="21 22" key="1">
    <citation type="submission" date="2018-09" db="EMBL/GenBank/DDBJ databases">
        <title>Genome sequencing of strain 2DFW10M-5.</title>
        <authorList>
            <person name="Heo J."/>
            <person name="Kim S.-J."/>
            <person name="Kwon S.-W."/>
        </authorList>
    </citation>
    <scope>NUCLEOTIDE SEQUENCE [LARGE SCALE GENOMIC DNA]</scope>
    <source>
        <strain evidence="21 22">2DFW10M-5</strain>
    </source>
</reference>
<accession>A0A387BQK9</accession>
<keyword evidence="6" id="KW-0004">4Fe-4S</keyword>
<keyword evidence="12 21" id="KW-0418">Kinase</keyword>
<evidence type="ECO:0000256" key="6">
    <source>
        <dbReference type="ARBA" id="ARBA00022485"/>
    </source>
</evidence>
<keyword evidence="11" id="KW-0547">Nucleotide-binding</keyword>
<keyword evidence="19" id="KW-1133">Transmembrane helix</keyword>
<evidence type="ECO:0000256" key="8">
    <source>
        <dbReference type="ARBA" id="ARBA00022553"/>
    </source>
</evidence>
<dbReference type="RefSeq" id="WP_120788798.1">
    <property type="nucleotide sequence ID" value="NZ_CP032624.1"/>
</dbReference>
<dbReference type="Pfam" id="PF02518">
    <property type="entry name" value="HATPase_c"/>
    <property type="match status" value="1"/>
</dbReference>
<evidence type="ECO:0000259" key="20">
    <source>
        <dbReference type="PROSITE" id="PS50109"/>
    </source>
</evidence>
<dbReference type="KEGG" id="gry:D7I44_06810"/>
<evidence type="ECO:0000256" key="11">
    <source>
        <dbReference type="ARBA" id="ARBA00022741"/>
    </source>
</evidence>
<evidence type="ECO:0000256" key="15">
    <source>
        <dbReference type="ARBA" id="ARBA00023012"/>
    </source>
</evidence>
<evidence type="ECO:0000256" key="17">
    <source>
        <dbReference type="ARBA" id="ARBA00024827"/>
    </source>
</evidence>
<comment type="cofactor">
    <cofactor evidence="2">
        <name>[4Fe-4S] cluster</name>
        <dbReference type="ChEBI" id="CHEBI:49883"/>
    </cofactor>
</comment>
<proteinExistence type="predicted"/>
<dbReference type="PROSITE" id="PS50109">
    <property type="entry name" value="HIS_KIN"/>
    <property type="match status" value="1"/>
</dbReference>
<keyword evidence="8" id="KW-0597">Phosphoprotein</keyword>
<dbReference type="InterPro" id="IPR050482">
    <property type="entry name" value="Sensor_HK_TwoCompSys"/>
</dbReference>
<evidence type="ECO:0000256" key="1">
    <source>
        <dbReference type="ARBA" id="ARBA00000085"/>
    </source>
</evidence>
<evidence type="ECO:0000256" key="16">
    <source>
        <dbReference type="ARBA" id="ARBA00023014"/>
    </source>
</evidence>
<comment type="function">
    <text evidence="17">Member of the two-component regulatory system NreB/NreC involved in the control of dissimilatory nitrate/nitrite reduction in response to oxygen. NreB functions as a direct oxygen sensor histidine kinase which is autophosphorylated, in the absence of oxygen, probably at the conserved histidine residue, and transfers its phosphate group probably to a conserved aspartate residue of NreC. NreB/NreC activates the expression of the nitrate (narGHJI) and nitrite (nir) reductase operons, as well as the putative nitrate transporter gene narT.</text>
</comment>
<organism evidence="21 22">
    <name type="scientific">Gryllotalpicola protaetiae</name>
    <dbReference type="NCBI Taxonomy" id="2419771"/>
    <lineage>
        <taxon>Bacteria</taxon>
        <taxon>Bacillati</taxon>
        <taxon>Actinomycetota</taxon>
        <taxon>Actinomycetes</taxon>
        <taxon>Micrococcales</taxon>
        <taxon>Microbacteriaceae</taxon>
        <taxon>Gryllotalpicola</taxon>
    </lineage>
</organism>
<evidence type="ECO:0000313" key="21">
    <source>
        <dbReference type="EMBL" id="AYG03266.1"/>
    </source>
</evidence>
<keyword evidence="13" id="KW-0067">ATP-binding</keyword>
<feature type="transmembrane region" description="Helical" evidence="19">
    <location>
        <begin position="68"/>
        <end position="91"/>
    </location>
</feature>
<evidence type="ECO:0000256" key="5">
    <source>
        <dbReference type="ARBA" id="ARBA00017322"/>
    </source>
</evidence>
<dbReference type="Gene3D" id="3.30.565.10">
    <property type="entry name" value="Histidine kinase-like ATPase, C-terminal domain"/>
    <property type="match status" value="1"/>
</dbReference>
<sequence length="394" mass="41217">MLTRPPGWDAAIAAGLLVCAALIWFTNPGIVAATGQPAWAPWALLAVFAVGYAAVGRRALTRTMPAPLLFGYAAFIAVTVGAMCVFVPSLATMQCVAYPLAWCILSTRGSIVASCAIAVAVFGGFMLAPVQQGQDGLLLTSGAIAAMSLAFSLVLGLWISRVFDYAHERVRLLDQLTAAQDELAAMHRQAGETSERARFARELHDTVTQSLTGLVMLAERTGAQLRAGDGADARESVALIESTAREALGEARALVATITPVSADSLAEAMRRLGQRFERETGVAVETRVCEQPIAREREVVLLRCAQEGLANVRKHANARRVVIEVAADASGGELALTVRDDGVGVGRGAVAEESGFGIAGMRERVGMLGGRLTLATRPGGGAELAVVIPLAAS</sequence>
<evidence type="ECO:0000256" key="4">
    <source>
        <dbReference type="ARBA" id="ARBA00012438"/>
    </source>
</evidence>
<protein>
    <recommendedName>
        <fullName evidence="5">Oxygen sensor histidine kinase NreB</fullName>
        <ecNumber evidence="4">2.7.13.3</ecNumber>
    </recommendedName>
    <alternativeName>
        <fullName evidence="18">Nitrogen regulation protein B</fullName>
    </alternativeName>
</protein>
<evidence type="ECO:0000256" key="10">
    <source>
        <dbReference type="ARBA" id="ARBA00022723"/>
    </source>
</evidence>
<dbReference type="PANTHER" id="PTHR24421:SF10">
    <property type="entry name" value="NITRATE_NITRITE SENSOR PROTEIN NARQ"/>
    <property type="match status" value="1"/>
</dbReference>
<dbReference type="Proteomes" id="UP000275069">
    <property type="component" value="Chromosome"/>
</dbReference>
<evidence type="ECO:0000256" key="14">
    <source>
        <dbReference type="ARBA" id="ARBA00023004"/>
    </source>
</evidence>
<dbReference type="SMART" id="SM00387">
    <property type="entry name" value="HATPase_c"/>
    <property type="match status" value="1"/>
</dbReference>
<keyword evidence="16" id="KW-0411">Iron-sulfur</keyword>
<dbReference type="GO" id="GO:0046983">
    <property type="term" value="F:protein dimerization activity"/>
    <property type="evidence" value="ECO:0007669"/>
    <property type="project" value="InterPro"/>
</dbReference>
<dbReference type="GO" id="GO:0005524">
    <property type="term" value="F:ATP binding"/>
    <property type="evidence" value="ECO:0007669"/>
    <property type="project" value="UniProtKB-KW"/>
</dbReference>
<dbReference type="GO" id="GO:0051539">
    <property type="term" value="F:4 iron, 4 sulfur cluster binding"/>
    <property type="evidence" value="ECO:0007669"/>
    <property type="project" value="UniProtKB-KW"/>
</dbReference>
<evidence type="ECO:0000256" key="7">
    <source>
        <dbReference type="ARBA" id="ARBA00022490"/>
    </source>
</evidence>
<evidence type="ECO:0000256" key="3">
    <source>
        <dbReference type="ARBA" id="ARBA00004496"/>
    </source>
</evidence>
<feature type="transmembrane region" description="Helical" evidence="19">
    <location>
        <begin position="137"/>
        <end position="159"/>
    </location>
</feature>
<keyword evidence="9" id="KW-0808">Transferase</keyword>
<keyword evidence="7" id="KW-0963">Cytoplasm</keyword>
<evidence type="ECO:0000256" key="18">
    <source>
        <dbReference type="ARBA" id="ARBA00030800"/>
    </source>
</evidence>
<dbReference type="PIRSF" id="PIRSF037434">
    <property type="entry name" value="STHK_ChrS"/>
    <property type="match status" value="1"/>
</dbReference>
<dbReference type="Pfam" id="PF07730">
    <property type="entry name" value="HisKA_3"/>
    <property type="match status" value="1"/>
</dbReference>
<keyword evidence="22" id="KW-1185">Reference proteome</keyword>
<evidence type="ECO:0000256" key="9">
    <source>
        <dbReference type="ARBA" id="ARBA00022679"/>
    </source>
</evidence>
<dbReference type="GO" id="GO:0000155">
    <property type="term" value="F:phosphorelay sensor kinase activity"/>
    <property type="evidence" value="ECO:0007669"/>
    <property type="project" value="InterPro"/>
</dbReference>
<comment type="catalytic activity">
    <reaction evidence="1">
        <text>ATP + protein L-histidine = ADP + protein N-phospho-L-histidine.</text>
        <dbReference type="EC" id="2.7.13.3"/>
    </reaction>
</comment>
<feature type="domain" description="Histidine kinase" evidence="20">
    <location>
        <begin position="302"/>
        <end position="393"/>
    </location>
</feature>